<feature type="transmembrane region" description="Helical" evidence="1">
    <location>
        <begin position="105"/>
        <end position="124"/>
    </location>
</feature>
<sequence>MKYLVLFVCSMIIPAMNTSAVSIALSNNIVDLIFYIIDFGVFGWGIQRLKEKDEHPIGIILAVTAIEDLIINLLCNIKPITYIIQGVIIILFAVYIRYKNRTGIFHHIIVVFYGTSAYSMILRFSI</sequence>
<keyword evidence="1" id="KW-1133">Transmembrane helix</keyword>
<organism evidence="2">
    <name type="scientific">Siphoviridae sp. ctxvK3</name>
    <dbReference type="NCBI Taxonomy" id="2827975"/>
    <lineage>
        <taxon>Viruses</taxon>
        <taxon>Duplodnaviria</taxon>
        <taxon>Heunggongvirae</taxon>
        <taxon>Uroviricota</taxon>
        <taxon>Caudoviricetes</taxon>
    </lineage>
</organism>
<name>A0A8S5SH68_9CAUD</name>
<accession>A0A8S5SH68</accession>
<keyword evidence="1" id="KW-0472">Membrane</keyword>
<protein>
    <submittedName>
        <fullName evidence="2">Uncharacterized protein</fullName>
    </submittedName>
</protein>
<proteinExistence type="predicted"/>
<dbReference type="EMBL" id="BK032591">
    <property type="protein sequence ID" value="DAF50007.1"/>
    <property type="molecule type" value="Genomic_DNA"/>
</dbReference>
<reference evidence="2" key="1">
    <citation type="journal article" date="2021" name="Proc. Natl. Acad. Sci. U.S.A.">
        <title>A Catalog of Tens of Thousands of Viruses from Human Metagenomes Reveals Hidden Associations with Chronic Diseases.</title>
        <authorList>
            <person name="Tisza M.J."/>
            <person name="Buck C.B."/>
        </authorList>
    </citation>
    <scope>NUCLEOTIDE SEQUENCE</scope>
    <source>
        <strain evidence="2">CtxvK3</strain>
    </source>
</reference>
<evidence type="ECO:0000313" key="2">
    <source>
        <dbReference type="EMBL" id="DAF50007.1"/>
    </source>
</evidence>
<keyword evidence="1" id="KW-0812">Transmembrane</keyword>
<evidence type="ECO:0000256" key="1">
    <source>
        <dbReference type="SAM" id="Phobius"/>
    </source>
</evidence>
<feature type="transmembrane region" description="Helical" evidence="1">
    <location>
        <begin position="80"/>
        <end position="98"/>
    </location>
</feature>